<dbReference type="Proteomes" id="UP000321296">
    <property type="component" value="Chromosome"/>
</dbReference>
<evidence type="ECO:0000313" key="1">
    <source>
        <dbReference type="EMBL" id="QEA41246.1"/>
    </source>
</evidence>
<dbReference type="EMBL" id="CP042383">
    <property type="protein sequence ID" value="QEA41246.1"/>
    <property type="molecule type" value="Genomic_DNA"/>
</dbReference>
<gene>
    <name evidence="1" type="ORF">FGL85_01185</name>
</gene>
<protein>
    <submittedName>
        <fullName evidence="1">Uncharacterized protein</fullName>
    </submittedName>
</protein>
<evidence type="ECO:0000313" key="2">
    <source>
        <dbReference type="Proteomes" id="UP000321296"/>
    </source>
</evidence>
<organism evidence="1 2">
    <name type="scientific">Leuconostoc pseudomesenteroides</name>
    <dbReference type="NCBI Taxonomy" id="33968"/>
    <lineage>
        <taxon>Bacteria</taxon>
        <taxon>Bacillati</taxon>
        <taxon>Bacillota</taxon>
        <taxon>Bacilli</taxon>
        <taxon>Lactobacillales</taxon>
        <taxon>Lactobacillaceae</taxon>
        <taxon>Leuconostoc</taxon>
    </lineage>
</organism>
<proteinExistence type="predicted"/>
<dbReference type="AlphaFoldDB" id="A0A5B8SX42"/>
<reference evidence="1 2" key="1">
    <citation type="submission" date="2019-06" db="EMBL/GenBank/DDBJ databases">
        <title>Genome analyses of bacteria isolated from kimchi.</title>
        <authorList>
            <person name="Lee S."/>
            <person name="Ahn S."/>
            <person name="Roh S."/>
        </authorList>
    </citation>
    <scope>NUCLEOTIDE SEQUENCE [LARGE SCALE GENOMIC DNA]</scope>
    <source>
        <strain evidence="1 2">CBA3630</strain>
    </source>
</reference>
<dbReference type="KEGG" id="lpse:FGL85_01185"/>
<accession>A0A5B8SX42</accession>
<name>A0A5B8SX42_LEUPS</name>
<sequence length="67" mass="8049">MAFVFDDRKRYTQSKIIDKDHLDMTSRTFHKYYTSDKDFPNPLEESGSHKVWLGRSLNYFLDKKSGR</sequence>